<comment type="caution">
    <text evidence="3">The sequence shown here is derived from an EMBL/GenBank/DDBJ whole genome shotgun (WGS) entry which is preliminary data.</text>
</comment>
<keyword evidence="2" id="KW-0812">Transmembrane</keyword>
<keyword evidence="2" id="KW-1133">Transmembrane helix</keyword>
<keyword evidence="4" id="KW-1185">Reference proteome</keyword>
<gene>
    <name evidence="3" type="ORF">CJ030_MR2G009183</name>
</gene>
<dbReference type="PANTHER" id="PTHR37215:SF1">
    <property type="entry name" value="ACYL-COA-BINDING DOMAIN PROTEIN"/>
    <property type="match status" value="1"/>
</dbReference>
<name>A0A6A1WLX8_9ROSI</name>
<proteinExistence type="predicted"/>
<dbReference type="OrthoDB" id="782563at2759"/>
<keyword evidence="2" id="KW-0472">Membrane</keyword>
<dbReference type="PANTHER" id="PTHR37215">
    <property type="entry name" value="ACYL-COA-BINDING DOMAIN PROTEIN"/>
    <property type="match status" value="1"/>
</dbReference>
<evidence type="ECO:0000256" key="2">
    <source>
        <dbReference type="SAM" id="Phobius"/>
    </source>
</evidence>
<dbReference type="EMBL" id="RXIC02000020">
    <property type="protein sequence ID" value="KAB1223830.1"/>
    <property type="molecule type" value="Genomic_DNA"/>
</dbReference>
<dbReference type="AlphaFoldDB" id="A0A6A1WLX8"/>
<reference evidence="3 4" key="1">
    <citation type="journal article" date="2019" name="Plant Biotechnol. J.">
        <title>The red bayberry genome and genetic basis of sex determination.</title>
        <authorList>
            <person name="Jia H.M."/>
            <person name="Jia H.J."/>
            <person name="Cai Q.L."/>
            <person name="Wang Y."/>
            <person name="Zhao H.B."/>
            <person name="Yang W.F."/>
            <person name="Wang G.Y."/>
            <person name="Li Y.H."/>
            <person name="Zhan D.L."/>
            <person name="Shen Y.T."/>
            <person name="Niu Q.F."/>
            <person name="Chang L."/>
            <person name="Qiu J."/>
            <person name="Zhao L."/>
            <person name="Xie H.B."/>
            <person name="Fu W.Y."/>
            <person name="Jin J."/>
            <person name="Li X.W."/>
            <person name="Jiao Y."/>
            <person name="Zhou C.C."/>
            <person name="Tu T."/>
            <person name="Chai C.Y."/>
            <person name="Gao J.L."/>
            <person name="Fan L.J."/>
            <person name="van de Weg E."/>
            <person name="Wang J.Y."/>
            <person name="Gao Z.S."/>
        </authorList>
    </citation>
    <scope>NUCLEOTIDE SEQUENCE [LARGE SCALE GENOMIC DNA]</scope>
    <source>
        <tissue evidence="3">Leaves</tissue>
    </source>
</reference>
<accession>A0A6A1WLX8</accession>
<evidence type="ECO:0000313" key="4">
    <source>
        <dbReference type="Proteomes" id="UP000516437"/>
    </source>
</evidence>
<dbReference type="Gene3D" id="1.20.5.170">
    <property type="match status" value="1"/>
</dbReference>
<keyword evidence="1" id="KW-0175">Coiled coil</keyword>
<feature type="transmembrane region" description="Helical" evidence="2">
    <location>
        <begin position="9"/>
        <end position="28"/>
    </location>
</feature>
<protein>
    <submittedName>
        <fullName evidence="3">Uncharacterized protein</fullName>
    </submittedName>
</protein>
<dbReference type="Proteomes" id="UP000516437">
    <property type="component" value="Chromosome 2"/>
</dbReference>
<sequence>MGGGVRRRVLVGLALAMLFGIAIYFRLWTIDYSISSQDTEVLRFLSGLLKSGRRQFDLANKEAMDESAEWRLRYDKEAERTTKCVNELRKIKDSVKNEMDDAGSINQKVAQLEKENAALLERVETLKQELEDAKGSCNAHKIH</sequence>
<evidence type="ECO:0000256" key="1">
    <source>
        <dbReference type="SAM" id="Coils"/>
    </source>
</evidence>
<evidence type="ECO:0000313" key="3">
    <source>
        <dbReference type="EMBL" id="KAB1223830.1"/>
    </source>
</evidence>
<feature type="coiled-coil region" evidence="1">
    <location>
        <begin position="95"/>
        <end position="136"/>
    </location>
</feature>
<organism evidence="3 4">
    <name type="scientific">Morella rubra</name>
    <name type="common">Chinese bayberry</name>
    <dbReference type="NCBI Taxonomy" id="262757"/>
    <lineage>
        <taxon>Eukaryota</taxon>
        <taxon>Viridiplantae</taxon>
        <taxon>Streptophyta</taxon>
        <taxon>Embryophyta</taxon>
        <taxon>Tracheophyta</taxon>
        <taxon>Spermatophyta</taxon>
        <taxon>Magnoliopsida</taxon>
        <taxon>eudicotyledons</taxon>
        <taxon>Gunneridae</taxon>
        <taxon>Pentapetalae</taxon>
        <taxon>rosids</taxon>
        <taxon>fabids</taxon>
        <taxon>Fagales</taxon>
        <taxon>Myricaceae</taxon>
        <taxon>Morella</taxon>
    </lineage>
</organism>